<dbReference type="OrthoDB" id="417797at2759"/>
<accession>A0A250X7H4</accession>
<dbReference type="PANTHER" id="PTHR35514">
    <property type="entry name" value="THYLAKOID LUMENAL 15.0 KDA PROTEIN 2, CHLOROPLASTIC"/>
    <property type="match status" value="1"/>
</dbReference>
<comment type="caution">
    <text evidence="2">The sequence shown here is derived from an EMBL/GenBank/DDBJ whole genome shotgun (WGS) entry which is preliminary data.</text>
</comment>
<organism evidence="2 3">
    <name type="scientific">Chlamydomonas eustigma</name>
    <dbReference type="NCBI Taxonomy" id="1157962"/>
    <lineage>
        <taxon>Eukaryota</taxon>
        <taxon>Viridiplantae</taxon>
        <taxon>Chlorophyta</taxon>
        <taxon>core chlorophytes</taxon>
        <taxon>Chlorophyceae</taxon>
        <taxon>CS clade</taxon>
        <taxon>Chlamydomonadales</taxon>
        <taxon>Chlamydomonadaceae</taxon>
        <taxon>Chlamydomonas</taxon>
    </lineage>
</organism>
<protein>
    <recommendedName>
        <fullName evidence="4">TPM domain-containing protein</fullName>
    </recommendedName>
</protein>
<name>A0A250X7H4_9CHLO</name>
<evidence type="ECO:0000256" key="1">
    <source>
        <dbReference type="SAM" id="Phobius"/>
    </source>
</evidence>
<dbReference type="PANTHER" id="PTHR35514:SF1">
    <property type="entry name" value="THYLAKOID LUMENAL 15.0 KDA PROTEIN 2, CHLOROPLASTIC"/>
    <property type="match status" value="1"/>
</dbReference>
<sequence>MICLQGTTLRQPSHASSLQGRRRIGFNHCSPYRTRYSPSDVSISLAAYESVGFARKDSKMLPAVLTWIVSVALMLPSDAGAVLKDVKALSPELPIYDGANIIPQEKQADLDNKLIQLESESGWRVRVVTYNGPSEAPVEGQLRKAWSPDGRTVVVQFDPTSPNIIAFPYIGDEVLSKLRRPFWTELQGRFGNLYYVREEGEQSSVLNSLSALTGCLEAPEGCVVVPGVPSDQYVFTLCTSIAGGIVAGASSRIKPQGFVQRSFVWVLLFSPLWASLFISFGLGPLVSRTSDLTPVLSNTAAFLLAAASPYLLSAVLKTPTDPSASSE</sequence>
<dbReference type="EMBL" id="BEGY01000038">
    <property type="protein sequence ID" value="GAX79041.1"/>
    <property type="molecule type" value="Genomic_DNA"/>
</dbReference>
<evidence type="ECO:0000313" key="2">
    <source>
        <dbReference type="EMBL" id="GAX79041.1"/>
    </source>
</evidence>
<dbReference type="AlphaFoldDB" id="A0A250X7H4"/>
<feature type="transmembrane region" description="Helical" evidence="1">
    <location>
        <begin position="295"/>
        <end position="316"/>
    </location>
</feature>
<keyword evidence="3" id="KW-1185">Reference proteome</keyword>
<feature type="transmembrane region" description="Helical" evidence="1">
    <location>
        <begin position="263"/>
        <end position="283"/>
    </location>
</feature>
<keyword evidence="1" id="KW-0472">Membrane</keyword>
<dbReference type="STRING" id="1157962.A0A250X7H4"/>
<gene>
    <name evidence="2" type="ORF">CEUSTIGMA_g6481.t1</name>
</gene>
<keyword evidence="1" id="KW-0812">Transmembrane</keyword>
<evidence type="ECO:0000313" key="3">
    <source>
        <dbReference type="Proteomes" id="UP000232323"/>
    </source>
</evidence>
<evidence type="ECO:0008006" key="4">
    <source>
        <dbReference type="Google" id="ProtNLM"/>
    </source>
</evidence>
<reference evidence="2 3" key="1">
    <citation type="submission" date="2017-08" db="EMBL/GenBank/DDBJ databases">
        <title>Acidophilic green algal genome provides insights into adaptation to an acidic environment.</title>
        <authorList>
            <person name="Hirooka S."/>
            <person name="Hirose Y."/>
            <person name="Kanesaki Y."/>
            <person name="Higuchi S."/>
            <person name="Fujiwara T."/>
            <person name="Onuma R."/>
            <person name="Era A."/>
            <person name="Ohbayashi R."/>
            <person name="Uzuka A."/>
            <person name="Nozaki H."/>
            <person name="Yoshikawa H."/>
            <person name="Miyagishima S.Y."/>
        </authorList>
    </citation>
    <scope>NUCLEOTIDE SEQUENCE [LARGE SCALE GENOMIC DNA]</scope>
    <source>
        <strain evidence="2 3">NIES-2499</strain>
    </source>
</reference>
<proteinExistence type="predicted"/>
<keyword evidence="1" id="KW-1133">Transmembrane helix</keyword>
<dbReference type="Proteomes" id="UP000232323">
    <property type="component" value="Unassembled WGS sequence"/>
</dbReference>